<dbReference type="PANTHER" id="PTHR24567">
    <property type="entry name" value="CRP FAMILY TRANSCRIPTIONAL REGULATORY PROTEIN"/>
    <property type="match status" value="1"/>
</dbReference>
<evidence type="ECO:0000259" key="2">
    <source>
        <dbReference type="PROSITE" id="PS50042"/>
    </source>
</evidence>
<dbReference type="GO" id="GO:0005829">
    <property type="term" value="C:cytosol"/>
    <property type="evidence" value="ECO:0007669"/>
    <property type="project" value="TreeGrafter"/>
</dbReference>
<dbReference type="Proteomes" id="UP000009026">
    <property type="component" value="Chromosome"/>
</dbReference>
<dbReference type="InterPro" id="IPR050397">
    <property type="entry name" value="Env_Response_Regulators"/>
</dbReference>
<gene>
    <name evidence="3" type="ORF">A176_003914</name>
</gene>
<evidence type="ECO:0000313" key="3">
    <source>
        <dbReference type="EMBL" id="AKQ67002.1"/>
    </source>
</evidence>
<dbReference type="PATRIC" id="fig|1297742.4.peg.3956"/>
<evidence type="ECO:0000313" key="4">
    <source>
        <dbReference type="Proteomes" id="UP000009026"/>
    </source>
</evidence>
<name>A0A0H4XFP1_9BACT</name>
<dbReference type="Pfam" id="PF00027">
    <property type="entry name" value="cNMP_binding"/>
    <property type="match status" value="1"/>
</dbReference>
<dbReference type="GO" id="GO:0003700">
    <property type="term" value="F:DNA-binding transcription factor activity"/>
    <property type="evidence" value="ECO:0007669"/>
    <property type="project" value="TreeGrafter"/>
</dbReference>
<feature type="region of interest" description="Disordered" evidence="1">
    <location>
        <begin position="1"/>
        <end position="20"/>
    </location>
</feature>
<dbReference type="SUPFAM" id="SSF51206">
    <property type="entry name" value="cAMP-binding domain-like"/>
    <property type="match status" value="1"/>
</dbReference>
<dbReference type="EMBL" id="CP012109">
    <property type="protein sequence ID" value="AKQ67002.1"/>
    <property type="molecule type" value="Genomic_DNA"/>
</dbReference>
<dbReference type="InterPro" id="IPR000595">
    <property type="entry name" value="cNMP-bd_dom"/>
</dbReference>
<dbReference type="SMART" id="SM00100">
    <property type="entry name" value="cNMP"/>
    <property type="match status" value="1"/>
</dbReference>
<dbReference type="STRING" id="1297742.A176_003914"/>
<protein>
    <submittedName>
        <fullName evidence="3">cAMP-binding protein</fullName>
    </submittedName>
</protein>
<reference evidence="3 4" key="1">
    <citation type="journal article" date="2016" name="PLoS ONE">
        <title>Complete Genome Sequence and Comparative Genomics of a Novel Myxobacterium Myxococcus hansupus.</title>
        <authorList>
            <person name="Sharma G."/>
            <person name="Narwani T."/>
            <person name="Subramanian S."/>
        </authorList>
    </citation>
    <scope>NUCLEOTIDE SEQUENCE [LARGE SCALE GENOMIC DNA]</scope>
    <source>
        <strain evidence="4">mixupus</strain>
    </source>
</reference>
<dbReference type="KEGG" id="mym:A176_003914"/>
<dbReference type="InterPro" id="IPR018490">
    <property type="entry name" value="cNMP-bd_dom_sf"/>
</dbReference>
<dbReference type="AlphaFoldDB" id="A0A0H4XFP1"/>
<dbReference type="Gene3D" id="2.60.120.10">
    <property type="entry name" value="Jelly Rolls"/>
    <property type="match status" value="1"/>
</dbReference>
<organism evidence="3 4">
    <name type="scientific">Pseudomyxococcus hansupus</name>
    <dbReference type="NCBI Taxonomy" id="1297742"/>
    <lineage>
        <taxon>Bacteria</taxon>
        <taxon>Pseudomonadati</taxon>
        <taxon>Myxococcota</taxon>
        <taxon>Myxococcia</taxon>
        <taxon>Myxococcales</taxon>
        <taxon>Cystobacterineae</taxon>
        <taxon>Myxococcaceae</taxon>
        <taxon>Pseudomyxococcus</taxon>
    </lineage>
</organism>
<dbReference type="CDD" id="cd00038">
    <property type="entry name" value="CAP_ED"/>
    <property type="match status" value="1"/>
</dbReference>
<sequence>MSESAGGQGEQGGRIRTPGEGALRAVRSLVELEDADRAAQIYEEMGDAQRERIRREAEQGPAKERRGFVEVLRRARDFLGAAKLMDGQGEDATAGDLYFQSGKYMAAAESYLRAGEPERAAAAFERGGALERALTIYRELGAREAMAQCLVRLDRSFDAAVLYQELGQAHAEVEALGGVRPDDDRFVEAVLRICQLLDAEGFTHRALAVLADAVSSSDVARGHPDLVTEKARLLRRMGMEAEADAMLTRRAAGATAPAANGYRFLKAIPIFGELSLEDMKDLYRLARQVIIAPGTVLLEKGAPGVGLFVLMDGSVEVFSGPEDDARHLNTLGPGAYLGEISLVQDGPVSAHVRARTSVRALRISRADFERYVDTHEAAALRIYRLFTQNLAGRVRALST</sequence>
<proteinExistence type="predicted"/>
<evidence type="ECO:0000256" key="1">
    <source>
        <dbReference type="SAM" id="MobiDB-lite"/>
    </source>
</evidence>
<feature type="compositionally biased region" description="Gly residues" evidence="1">
    <location>
        <begin position="1"/>
        <end position="12"/>
    </location>
</feature>
<feature type="domain" description="Cyclic nucleotide-binding" evidence="2">
    <location>
        <begin position="270"/>
        <end position="389"/>
    </location>
</feature>
<keyword evidence="4" id="KW-1185">Reference proteome</keyword>
<dbReference type="PANTHER" id="PTHR24567:SF74">
    <property type="entry name" value="HTH-TYPE TRANSCRIPTIONAL REGULATOR ARCR"/>
    <property type="match status" value="1"/>
</dbReference>
<dbReference type="eggNOG" id="COG2905">
    <property type="taxonomic scope" value="Bacteria"/>
</dbReference>
<dbReference type="OrthoDB" id="5511656at2"/>
<accession>A0A0H4XFP1</accession>
<dbReference type="InterPro" id="IPR014710">
    <property type="entry name" value="RmlC-like_jellyroll"/>
</dbReference>
<dbReference type="PROSITE" id="PS50042">
    <property type="entry name" value="CNMP_BINDING_3"/>
    <property type="match status" value="1"/>
</dbReference>
<dbReference type="RefSeq" id="WP_021781603.1">
    <property type="nucleotide sequence ID" value="NZ_CP012109.1"/>
</dbReference>